<name>A0A0E3ZEJ3_9BACT</name>
<dbReference type="InterPro" id="IPR016181">
    <property type="entry name" value="Acyl_CoA_acyltransferase"/>
</dbReference>
<reference evidence="2 3" key="1">
    <citation type="journal article" date="2015" name="Sci. Rep.">
        <title>Unraveling adaptation of Pontibacter korlensis to radiation and infertility in desert through complete genome and comparative transcriptomic analysis.</title>
        <authorList>
            <person name="Dai J."/>
            <person name="Dai W."/>
            <person name="Qiu C."/>
            <person name="Yang Z."/>
            <person name="Zhang Y."/>
            <person name="Zhou M."/>
            <person name="Zhang L."/>
            <person name="Fang C."/>
            <person name="Gao Q."/>
            <person name="Yang Q."/>
            <person name="Li X."/>
            <person name="Wang Z."/>
            <person name="Wang Z."/>
            <person name="Jia Z."/>
            <person name="Chen X."/>
        </authorList>
    </citation>
    <scope>NUCLEOTIDE SEQUENCE [LARGE SCALE GENOMIC DNA]</scope>
    <source>
        <strain evidence="2 3">X14-1T</strain>
    </source>
</reference>
<proteinExistence type="predicted"/>
<dbReference type="GO" id="GO:0005737">
    <property type="term" value="C:cytoplasm"/>
    <property type="evidence" value="ECO:0007669"/>
    <property type="project" value="TreeGrafter"/>
</dbReference>
<dbReference type="STRING" id="400092.PKOR_07080"/>
<dbReference type="RefSeq" id="WP_046309951.1">
    <property type="nucleotide sequence ID" value="NZ_CBCSCY010000001.1"/>
</dbReference>
<dbReference type="PATRIC" id="fig|400092.3.peg.1573"/>
<organism evidence="2 3">
    <name type="scientific">Pontibacter korlensis</name>
    <dbReference type="NCBI Taxonomy" id="400092"/>
    <lineage>
        <taxon>Bacteria</taxon>
        <taxon>Pseudomonadati</taxon>
        <taxon>Bacteroidota</taxon>
        <taxon>Cytophagia</taxon>
        <taxon>Cytophagales</taxon>
        <taxon>Hymenobacteraceae</taxon>
        <taxon>Pontibacter</taxon>
    </lineage>
</organism>
<dbReference type="HOGENOM" id="CLU_013985_3_6_10"/>
<dbReference type="Pfam" id="PF13302">
    <property type="entry name" value="Acetyltransf_3"/>
    <property type="match status" value="1"/>
</dbReference>
<dbReference type="GO" id="GO:0008999">
    <property type="term" value="F:protein-N-terminal-alanine acetyltransferase activity"/>
    <property type="evidence" value="ECO:0007669"/>
    <property type="project" value="TreeGrafter"/>
</dbReference>
<dbReference type="SUPFAM" id="SSF55729">
    <property type="entry name" value="Acyl-CoA N-acyltransferases (Nat)"/>
    <property type="match status" value="1"/>
</dbReference>
<dbReference type="InterPro" id="IPR000182">
    <property type="entry name" value="GNAT_dom"/>
</dbReference>
<dbReference type="InterPro" id="IPR051531">
    <property type="entry name" value="N-acetyltransferase"/>
</dbReference>
<protein>
    <recommendedName>
        <fullName evidence="1">N-acetyltransferase domain-containing protein</fullName>
    </recommendedName>
</protein>
<evidence type="ECO:0000259" key="1">
    <source>
        <dbReference type="PROSITE" id="PS51186"/>
    </source>
</evidence>
<sequence length="180" mass="20625">MILSHPSFTTERLSLRLIEPADEAFILQGLSDVRVTEFYAVHYNTLEEVQEQMKFYADLIQRSTGMWWAFSLKSSGELIGACGLNNLEQEHQKAEIGYWLLPAYWGKGYVPEAARVLLNYGFGSLGLNRVEAIVEAGNTASERVLQKLGFTYEGRLREREIQHGHPVDLMYYGLSKKEWM</sequence>
<dbReference type="KEGG" id="pko:PKOR_07080"/>
<dbReference type="AlphaFoldDB" id="A0A0E3ZEJ3"/>
<gene>
    <name evidence="2" type="ORF">PKOR_07080</name>
</gene>
<accession>A0A0E3ZEJ3</accession>
<feature type="domain" description="N-acetyltransferase" evidence="1">
    <location>
        <begin position="13"/>
        <end position="168"/>
    </location>
</feature>
<dbReference type="PROSITE" id="PS51186">
    <property type="entry name" value="GNAT"/>
    <property type="match status" value="1"/>
</dbReference>
<dbReference type="PANTHER" id="PTHR43792:SF9">
    <property type="entry name" value="RIBOSOMAL-PROTEIN-ALANINE ACETYLTRANSFERASE"/>
    <property type="match status" value="1"/>
</dbReference>
<evidence type="ECO:0000313" key="3">
    <source>
        <dbReference type="Proteomes" id="UP000033109"/>
    </source>
</evidence>
<dbReference type="EMBL" id="CP009621">
    <property type="protein sequence ID" value="AKD02933.1"/>
    <property type="molecule type" value="Genomic_DNA"/>
</dbReference>
<dbReference type="OrthoDB" id="9788916at2"/>
<dbReference type="Gene3D" id="3.40.630.30">
    <property type="match status" value="1"/>
</dbReference>
<evidence type="ECO:0000313" key="2">
    <source>
        <dbReference type="EMBL" id="AKD02933.1"/>
    </source>
</evidence>
<dbReference type="Proteomes" id="UP000033109">
    <property type="component" value="Chromosome"/>
</dbReference>
<dbReference type="PANTHER" id="PTHR43792">
    <property type="entry name" value="GNAT FAMILY, PUTATIVE (AFU_ORTHOLOGUE AFUA_3G00765)-RELATED-RELATED"/>
    <property type="match status" value="1"/>
</dbReference>
<keyword evidence="3" id="KW-1185">Reference proteome</keyword>